<dbReference type="SUPFAM" id="SSF51246">
    <property type="entry name" value="Rudiment single hybrid motif"/>
    <property type="match status" value="1"/>
</dbReference>
<sequence length="109" mass="11969">MRRSRPHFDSMLAKMTCRGRDFGAAVARARRGLAEFRIRGVTTNIPFLQAVLDDPQFQAGDLSTSFIDERPELVRANISKDRGTKVLNWLADITVNQPNGAGAAAIDPA</sequence>
<evidence type="ECO:0000259" key="4">
    <source>
        <dbReference type="PROSITE" id="PS50979"/>
    </source>
</evidence>
<dbReference type="InterPro" id="IPR055268">
    <property type="entry name" value="PCB-like"/>
</dbReference>
<evidence type="ECO:0000313" key="5">
    <source>
        <dbReference type="EMBL" id="MBA8847783.1"/>
    </source>
</evidence>
<protein>
    <submittedName>
        <fullName evidence="5">Pyruvate carboxylase</fullName>
    </submittedName>
</protein>
<evidence type="ECO:0000256" key="3">
    <source>
        <dbReference type="ARBA" id="ARBA00022840"/>
    </source>
</evidence>
<dbReference type="GO" id="GO:0006094">
    <property type="term" value="P:gluconeogenesis"/>
    <property type="evidence" value="ECO:0007669"/>
    <property type="project" value="TreeGrafter"/>
</dbReference>
<dbReference type="Gene3D" id="3.30.470.20">
    <property type="entry name" value="ATP-grasp fold, B domain"/>
    <property type="match status" value="1"/>
</dbReference>
<keyword evidence="5" id="KW-0670">Pyruvate</keyword>
<feature type="non-terminal residue" evidence="5">
    <location>
        <position position="109"/>
    </location>
</feature>
<dbReference type="GO" id="GO:0005737">
    <property type="term" value="C:cytoplasm"/>
    <property type="evidence" value="ECO:0007669"/>
    <property type="project" value="TreeGrafter"/>
</dbReference>
<dbReference type="PANTHER" id="PTHR43778">
    <property type="entry name" value="PYRUVATE CARBOXYLASE"/>
    <property type="match status" value="1"/>
</dbReference>
<dbReference type="GO" id="GO:0005524">
    <property type="term" value="F:ATP binding"/>
    <property type="evidence" value="ECO:0007669"/>
    <property type="project" value="UniProtKB-KW"/>
</dbReference>
<keyword evidence="1" id="KW-0436">Ligase</keyword>
<proteinExistence type="predicted"/>
<evidence type="ECO:0000313" key="6">
    <source>
        <dbReference type="Proteomes" id="UP000585905"/>
    </source>
</evidence>
<dbReference type="InterPro" id="IPR005482">
    <property type="entry name" value="Biotin_COase_C"/>
</dbReference>
<keyword evidence="2" id="KW-0547">Nucleotide-binding</keyword>
<reference evidence="5 6" key="1">
    <citation type="submission" date="2020-07" db="EMBL/GenBank/DDBJ databases">
        <title>Sequencing the genomes of 1000 actinobacteria strains.</title>
        <authorList>
            <person name="Klenk H.-P."/>
        </authorList>
    </citation>
    <scope>NUCLEOTIDE SEQUENCE [LARGE SCALE GENOMIC DNA]</scope>
    <source>
        <strain evidence="5 6">DSM 19663</strain>
    </source>
</reference>
<evidence type="ECO:0000256" key="2">
    <source>
        <dbReference type="ARBA" id="ARBA00022741"/>
    </source>
</evidence>
<evidence type="ECO:0000256" key="1">
    <source>
        <dbReference type="ARBA" id="ARBA00022598"/>
    </source>
</evidence>
<dbReference type="GO" id="GO:0004736">
    <property type="term" value="F:pyruvate carboxylase activity"/>
    <property type="evidence" value="ECO:0007669"/>
    <property type="project" value="TreeGrafter"/>
</dbReference>
<dbReference type="EMBL" id="JACGWX010000002">
    <property type="protein sequence ID" value="MBA8847783.1"/>
    <property type="molecule type" value="Genomic_DNA"/>
</dbReference>
<gene>
    <name evidence="5" type="ORF">FHX53_001368</name>
</gene>
<keyword evidence="3" id="KW-0067">ATP-binding</keyword>
<dbReference type="PROSITE" id="PS50979">
    <property type="entry name" value="BC"/>
    <property type="match status" value="1"/>
</dbReference>
<dbReference type="SMART" id="SM00878">
    <property type="entry name" value="Biotin_carb_C"/>
    <property type="match status" value="1"/>
</dbReference>
<dbReference type="PANTHER" id="PTHR43778:SF2">
    <property type="entry name" value="PYRUVATE CARBOXYLASE, MITOCHONDRIAL"/>
    <property type="match status" value="1"/>
</dbReference>
<name>A0A839E9D3_9MICO</name>
<dbReference type="AlphaFoldDB" id="A0A839E9D3"/>
<dbReference type="Proteomes" id="UP000585905">
    <property type="component" value="Unassembled WGS sequence"/>
</dbReference>
<dbReference type="InterPro" id="IPR011764">
    <property type="entry name" value="Biotin_carboxylation_dom"/>
</dbReference>
<feature type="domain" description="Biotin carboxylation" evidence="4">
    <location>
        <begin position="1"/>
        <end position="72"/>
    </location>
</feature>
<comment type="caution">
    <text evidence="5">The sequence shown here is derived from an EMBL/GenBank/DDBJ whole genome shotgun (WGS) entry which is preliminary data.</text>
</comment>
<organism evidence="5 6">
    <name type="scientific">Microcella alkalica</name>
    <dbReference type="NCBI Taxonomy" id="355930"/>
    <lineage>
        <taxon>Bacteria</taxon>
        <taxon>Bacillati</taxon>
        <taxon>Actinomycetota</taxon>
        <taxon>Actinomycetes</taxon>
        <taxon>Micrococcales</taxon>
        <taxon>Microbacteriaceae</taxon>
        <taxon>Microcella</taxon>
    </lineage>
</organism>
<keyword evidence="6" id="KW-1185">Reference proteome</keyword>
<dbReference type="Pfam" id="PF02785">
    <property type="entry name" value="Biotin_carb_C"/>
    <property type="match status" value="1"/>
</dbReference>
<accession>A0A839E9D3</accession>
<dbReference type="InterPro" id="IPR011054">
    <property type="entry name" value="Rudment_hybrid_motif"/>
</dbReference>